<feature type="domain" description="Type I restriction modification DNA specificity" evidence="4">
    <location>
        <begin position="6"/>
        <end position="159"/>
    </location>
</feature>
<dbReference type="PANTHER" id="PTHR30408">
    <property type="entry name" value="TYPE-1 RESTRICTION ENZYME ECOKI SPECIFICITY PROTEIN"/>
    <property type="match status" value="1"/>
</dbReference>
<organism evidence="5 6">
    <name type="scientific">Nocardia aurantia</name>
    <dbReference type="NCBI Taxonomy" id="2585199"/>
    <lineage>
        <taxon>Bacteria</taxon>
        <taxon>Bacillati</taxon>
        <taxon>Actinomycetota</taxon>
        <taxon>Actinomycetes</taxon>
        <taxon>Mycobacteriales</taxon>
        <taxon>Nocardiaceae</taxon>
        <taxon>Nocardia</taxon>
    </lineage>
</organism>
<evidence type="ECO:0000313" key="6">
    <source>
        <dbReference type="Proteomes" id="UP000431401"/>
    </source>
</evidence>
<dbReference type="GO" id="GO:0009307">
    <property type="term" value="P:DNA restriction-modification system"/>
    <property type="evidence" value="ECO:0007669"/>
    <property type="project" value="UniProtKB-KW"/>
</dbReference>
<dbReference type="Pfam" id="PF01420">
    <property type="entry name" value="Methylase_S"/>
    <property type="match status" value="1"/>
</dbReference>
<accession>A0A7K0DGR6</accession>
<comment type="similarity">
    <text evidence="1">Belongs to the type-I restriction system S methylase family.</text>
</comment>
<dbReference type="CDD" id="cd17253">
    <property type="entry name" value="RMtype1_S_Eco933I-TRD2-CR2_like"/>
    <property type="match status" value="1"/>
</dbReference>
<protein>
    <recommendedName>
        <fullName evidence="4">Type I restriction modification DNA specificity domain-containing protein</fullName>
    </recommendedName>
</protein>
<dbReference type="PANTHER" id="PTHR30408:SF12">
    <property type="entry name" value="TYPE I RESTRICTION ENZYME MJAVIII SPECIFICITY SUBUNIT"/>
    <property type="match status" value="1"/>
</dbReference>
<proteinExistence type="inferred from homology"/>
<evidence type="ECO:0000259" key="4">
    <source>
        <dbReference type="Pfam" id="PF01420"/>
    </source>
</evidence>
<dbReference type="EMBL" id="WEGI01000001">
    <property type="protein sequence ID" value="MQY24869.1"/>
    <property type="molecule type" value="Genomic_DNA"/>
</dbReference>
<comment type="caution">
    <text evidence="5">The sequence shown here is derived from an EMBL/GenBank/DDBJ whole genome shotgun (WGS) entry which is preliminary data.</text>
</comment>
<reference evidence="5 6" key="1">
    <citation type="submission" date="2019-10" db="EMBL/GenBank/DDBJ databases">
        <title>Nocardia macrotermitis sp. nov. and Nocardia aurantia sp. nov., isolated from the gut of fungus growing-termite Macrotermes natalensis.</title>
        <authorList>
            <person name="Benndorf R."/>
            <person name="Schwitalla J."/>
            <person name="Martin K."/>
            <person name="De Beer W."/>
            <person name="Kaster A.-K."/>
            <person name="Vollmers J."/>
            <person name="Poulsen M."/>
            <person name="Beemelmanns C."/>
        </authorList>
    </citation>
    <scope>NUCLEOTIDE SEQUENCE [LARGE SCALE GENOMIC DNA]</scope>
    <source>
        <strain evidence="5 6">RB56</strain>
    </source>
</reference>
<dbReference type="Gene3D" id="3.90.220.20">
    <property type="entry name" value="DNA methylase specificity domains"/>
    <property type="match status" value="2"/>
</dbReference>
<keyword evidence="6" id="KW-1185">Reference proteome</keyword>
<dbReference type="CDD" id="cd17279">
    <property type="entry name" value="RMtype1_S_BmuCF2ORF3362P_TRD1-CR1_like"/>
    <property type="match status" value="1"/>
</dbReference>
<dbReference type="InterPro" id="IPR044946">
    <property type="entry name" value="Restrct_endonuc_typeI_TRD_sf"/>
</dbReference>
<dbReference type="Proteomes" id="UP000431401">
    <property type="component" value="Unassembled WGS sequence"/>
</dbReference>
<gene>
    <name evidence="5" type="ORF">NRB56_04220</name>
</gene>
<dbReference type="SUPFAM" id="SSF116734">
    <property type="entry name" value="DNA methylase specificity domain"/>
    <property type="match status" value="2"/>
</dbReference>
<dbReference type="AlphaFoldDB" id="A0A7K0DGR6"/>
<evidence type="ECO:0000256" key="3">
    <source>
        <dbReference type="ARBA" id="ARBA00023125"/>
    </source>
</evidence>
<evidence type="ECO:0000313" key="5">
    <source>
        <dbReference type="EMBL" id="MQY24869.1"/>
    </source>
</evidence>
<evidence type="ECO:0000256" key="2">
    <source>
        <dbReference type="ARBA" id="ARBA00022747"/>
    </source>
</evidence>
<dbReference type="GO" id="GO:0003677">
    <property type="term" value="F:DNA binding"/>
    <property type="evidence" value="ECO:0007669"/>
    <property type="project" value="UniProtKB-KW"/>
</dbReference>
<dbReference type="InterPro" id="IPR000055">
    <property type="entry name" value="Restrct_endonuc_typeI_TRD"/>
</dbReference>
<dbReference type="OrthoDB" id="3197085at2"/>
<keyword evidence="3" id="KW-0238">DNA-binding</keyword>
<keyword evidence="2" id="KW-0680">Restriction system</keyword>
<dbReference type="RefSeq" id="WP_153338738.1">
    <property type="nucleotide sequence ID" value="NZ_WEGI01000001.1"/>
</dbReference>
<name>A0A7K0DGR6_9NOCA</name>
<sequence length="428" mass="47058">MSWPKAPLRRIFRVVNGGTPTSSAAFWDGDVPWATPVDIGSVDGEYLGTTQRYLTEDGVLAGSRAVPEGSLVLSTRAPIGYVAQVSTRMAFNQGCRGLVATSPVDIRYFRYQIVSLREELVSRGAGSTFMELSSDGLASVPLSIPPIDEQRRIADFLDAETLRIDAMVCARRKQVDKLNERYSSAISELVTPGISIVVSGSRRWPWLPAHLRTTRLGHFAVVQSGVTVHGARERTTDDAEFPYLRVANVQDGQIDVSDIKTIVIPRSMARGSMLKPGDVLMTEANGNPDNLGRGAVWNGGLVNMVHQNHVFAIRLDQSAIFPEYLSALLASQHGRRYFRFTSTQVGIATTSSAKVRDFPVPVTTLAEQRVAVKEYERLRDTSRRLMDVLDCQLTYLAERRQALITAAVTGQIDVTTARRFTPSESVSA</sequence>
<dbReference type="InterPro" id="IPR052021">
    <property type="entry name" value="Type-I_RS_S_subunit"/>
</dbReference>
<evidence type="ECO:0000256" key="1">
    <source>
        <dbReference type="ARBA" id="ARBA00010923"/>
    </source>
</evidence>